<feature type="transmembrane region" description="Helical" evidence="4">
    <location>
        <begin position="406"/>
        <end position="423"/>
    </location>
</feature>
<feature type="transmembrane region" description="Helical" evidence="4">
    <location>
        <begin position="259"/>
        <end position="280"/>
    </location>
</feature>
<dbReference type="SUPFAM" id="SSF103473">
    <property type="entry name" value="MFS general substrate transporter"/>
    <property type="match status" value="2"/>
</dbReference>
<dbReference type="GO" id="GO:0022857">
    <property type="term" value="F:transmembrane transporter activity"/>
    <property type="evidence" value="ECO:0007669"/>
    <property type="project" value="InterPro"/>
</dbReference>
<feature type="transmembrane region" description="Helical" evidence="4">
    <location>
        <begin position="60"/>
        <end position="81"/>
    </location>
</feature>
<dbReference type="Proteomes" id="UP000177376">
    <property type="component" value="Unassembled WGS sequence"/>
</dbReference>
<feature type="transmembrane region" description="Helical" evidence="4">
    <location>
        <begin position="286"/>
        <end position="307"/>
    </location>
</feature>
<feature type="transmembrane region" description="Helical" evidence="4">
    <location>
        <begin position="187"/>
        <end position="206"/>
    </location>
</feature>
<dbReference type="Gene3D" id="1.20.1250.20">
    <property type="entry name" value="MFS general substrate transporter like domains"/>
    <property type="match status" value="1"/>
</dbReference>
<evidence type="ECO:0000256" key="2">
    <source>
        <dbReference type="ARBA" id="ARBA00022989"/>
    </source>
</evidence>
<dbReference type="PANTHER" id="PTHR23526">
    <property type="entry name" value="INTEGRAL MEMBRANE TRANSPORT PROTEIN-RELATED"/>
    <property type="match status" value="1"/>
</dbReference>
<feature type="transmembrane region" description="Helical" evidence="4">
    <location>
        <begin position="212"/>
        <end position="231"/>
    </location>
</feature>
<reference evidence="6 7" key="1">
    <citation type="journal article" date="2016" name="Nat. Commun.">
        <title>Thousands of microbial genomes shed light on interconnected biogeochemical processes in an aquifer system.</title>
        <authorList>
            <person name="Anantharaman K."/>
            <person name="Brown C.T."/>
            <person name="Hug L.A."/>
            <person name="Sharon I."/>
            <person name="Castelle C.J."/>
            <person name="Probst A.J."/>
            <person name="Thomas B.C."/>
            <person name="Singh A."/>
            <person name="Wilkins M.J."/>
            <person name="Karaoz U."/>
            <person name="Brodie E.L."/>
            <person name="Williams K.H."/>
            <person name="Hubbard S.S."/>
            <person name="Banfield J.F."/>
        </authorList>
    </citation>
    <scope>NUCLEOTIDE SEQUENCE [LARGE SCALE GENOMIC DNA]</scope>
</reference>
<evidence type="ECO:0000256" key="4">
    <source>
        <dbReference type="SAM" id="Phobius"/>
    </source>
</evidence>
<dbReference type="InterPro" id="IPR011701">
    <property type="entry name" value="MFS"/>
</dbReference>
<dbReference type="Pfam" id="PF07690">
    <property type="entry name" value="MFS_1"/>
    <property type="match status" value="1"/>
</dbReference>
<dbReference type="InterPro" id="IPR036259">
    <property type="entry name" value="MFS_trans_sf"/>
</dbReference>
<dbReference type="InterPro" id="IPR052528">
    <property type="entry name" value="Sugar_transport-like"/>
</dbReference>
<evidence type="ECO:0000256" key="3">
    <source>
        <dbReference type="ARBA" id="ARBA00023136"/>
    </source>
</evidence>
<feature type="transmembrane region" description="Helical" evidence="4">
    <location>
        <begin position="133"/>
        <end position="159"/>
    </location>
</feature>
<proteinExistence type="predicted"/>
<evidence type="ECO:0000256" key="1">
    <source>
        <dbReference type="ARBA" id="ARBA00022692"/>
    </source>
</evidence>
<dbReference type="EMBL" id="MHIM01000030">
    <property type="protein sequence ID" value="OGY51842.1"/>
    <property type="molecule type" value="Genomic_DNA"/>
</dbReference>
<evidence type="ECO:0000313" key="7">
    <source>
        <dbReference type="Proteomes" id="UP000177376"/>
    </source>
</evidence>
<protein>
    <recommendedName>
        <fullName evidence="5">Major facilitator superfamily (MFS) profile domain-containing protein</fullName>
    </recommendedName>
</protein>
<dbReference type="InterPro" id="IPR020846">
    <property type="entry name" value="MFS_dom"/>
</dbReference>
<gene>
    <name evidence="6" type="ORF">A3A02_03640</name>
</gene>
<sequence length="424" mass="48782">MRLRSLSRVYEGSSRNDKIKYFLIQIKIIRVIKIAMKRLLTSFFAHRLTRQVKELYSSTLILNFAVSTVTIFEPVFLYLLFIDKYGLTKTLQLVMWFYLGVYIIYFLVLPLGAKFARRFGYEHSIAISTIFTAWFYLSLFGAAQNISFIFASIIIYALWKMFYWPAYHCDFAHFSAQGEQGRQISNLLVLESVIFILGPLFGGLILKFFGFNVLFILAALLMILSNVPMLLTKEKFEPADFSYSRAYRRLFSQANRRKMFSLLGFGEELIVLTIWPIFIYVAVKDFLGLGVITSISVLVTTIVFLYIGRVTDKGDGRWLLKYGVIFYFFSWLLRLIVRGLAGVFLVDVYSRIAKQSVAIPLTAITYKEAQDTSIIKTVLFFEMSLVLGKIIAGALAIILLQFFIPGWNSLFIMSALISLLYLLF</sequence>
<organism evidence="6 7">
    <name type="scientific">Candidatus Buchananbacteria bacterium RIFCSPLOWO2_01_FULL_39_33</name>
    <dbReference type="NCBI Taxonomy" id="1797543"/>
    <lineage>
        <taxon>Bacteria</taxon>
        <taxon>Candidatus Buchananiibacteriota</taxon>
    </lineage>
</organism>
<dbReference type="PROSITE" id="PS50850">
    <property type="entry name" value="MFS"/>
    <property type="match status" value="1"/>
</dbReference>
<dbReference type="AlphaFoldDB" id="A0A1G1YHN3"/>
<keyword evidence="1 4" id="KW-0812">Transmembrane</keyword>
<accession>A0A1G1YHN3</accession>
<feature type="transmembrane region" description="Helical" evidence="4">
    <location>
        <begin position="93"/>
        <end position="113"/>
    </location>
</feature>
<feature type="transmembrane region" description="Helical" evidence="4">
    <location>
        <begin position="319"/>
        <end position="336"/>
    </location>
</feature>
<keyword evidence="3 4" id="KW-0472">Membrane</keyword>
<comment type="caution">
    <text evidence="6">The sequence shown here is derived from an EMBL/GenBank/DDBJ whole genome shotgun (WGS) entry which is preliminary data.</text>
</comment>
<feature type="domain" description="Major facilitator superfamily (MFS) profile" evidence="5">
    <location>
        <begin position="214"/>
        <end position="424"/>
    </location>
</feature>
<feature type="transmembrane region" description="Helical" evidence="4">
    <location>
        <begin position="378"/>
        <end position="400"/>
    </location>
</feature>
<dbReference type="PANTHER" id="PTHR23526:SF2">
    <property type="entry name" value="MAJOR FACILITATOR SUPERFAMILY (MFS) PROFILE DOMAIN-CONTAINING PROTEIN"/>
    <property type="match status" value="1"/>
</dbReference>
<keyword evidence="2 4" id="KW-1133">Transmembrane helix</keyword>
<evidence type="ECO:0000259" key="5">
    <source>
        <dbReference type="PROSITE" id="PS50850"/>
    </source>
</evidence>
<evidence type="ECO:0000313" key="6">
    <source>
        <dbReference type="EMBL" id="OGY51842.1"/>
    </source>
</evidence>
<name>A0A1G1YHN3_9BACT</name>